<evidence type="ECO:0000313" key="4">
    <source>
        <dbReference type="EMBL" id="ALU30734.1"/>
    </source>
</evidence>
<dbReference type="GeneID" id="14552333"/>
<protein>
    <recommendedName>
        <fullName evidence="1">Aminotransferase</fullName>
        <ecNumber evidence="1">2.6.1.-</ecNumber>
    </recommendedName>
</protein>
<feature type="domain" description="Aminotransferase class I/classII large" evidence="2">
    <location>
        <begin position="43"/>
        <end position="347"/>
    </location>
</feature>
<dbReference type="RefSeq" id="WP_011278645.1">
    <property type="nucleotide sequence ID" value="NZ_BHWZ01000004.1"/>
</dbReference>
<dbReference type="PANTHER" id="PTHR43510:SF1">
    <property type="entry name" value="AMINOTRANSFERASE FUNCTION, HYPOTHETICAL (EUROFUNG)"/>
    <property type="match status" value="1"/>
</dbReference>
<dbReference type="STRING" id="1435377.SUSAZ_08820"/>
<dbReference type="OMA" id="RIGYMVI"/>
<dbReference type="EMBL" id="CP013694">
    <property type="protein sequence ID" value="ALU30043.1"/>
    <property type="molecule type" value="Genomic_DNA"/>
</dbReference>
<dbReference type="Gene3D" id="3.40.640.10">
    <property type="entry name" value="Type I PLP-dependent aspartate aminotransferase-like (Major domain)"/>
    <property type="match status" value="1"/>
</dbReference>
<dbReference type="CDD" id="cd00609">
    <property type="entry name" value="AAT_like"/>
    <property type="match status" value="1"/>
</dbReference>
<dbReference type="InterPro" id="IPR004838">
    <property type="entry name" value="NHTrfase_class1_PyrdxlP-BS"/>
</dbReference>
<gene>
    <name evidence="3" type="ORF">ATY89_08930</name>
    <name evidence="4" type="ORF">ATZ20_00345</name>
</gene>
<dbReference type="InterPro" id="IPR015424">
    <property type="entry name" value="PyrdxlP-dep_Trfase"/>
</dbReference>
<dbReference type="Gene3D" id="3.90.1150.10">
    <property type="entry name" value="Aspartate Aminotransferase, domain 1"/>
    <property type="match status" value="1"/>
</dbReference>
<dbReference type="Proteomes" id="UP000065473">
    <property type="component" value="Chromosome"/>
</dbReference>
<name>A0A0U3FSG4_9CREN</name>
<dbReference type="GO" id="GO:0008483">
    <property type="term" value="F:transaminase activity"/>
    <property type="evidence" value="ECO:0007669"/>
    <property type="project" value="UniProtKB-KW"/>
</dbReference>
<dbReference type="Proteomes" id="UP000060043">
    <property type="component" value="Chromosome"/>
</dbReference>
<dbReference type="AlphaFoldDB" id="A0A0U3FSG4"/>
<dbReference type="Pfam" id="PF00155">
    <property type="entry name" value="Aminotran_1_2"/>
    <property type="match status" value="1"/>
</dbReference>
<reference evidence="5 6" key="1">
    <citation type="submission" date="2015-12" db="EMBL/GenBank/DDBJ databases">
        <title>A stable core within a dynamic pangenome in Sulfolobus acidocaldarius.</title>
        <authorList>
            <person name="Anderson R."/>
            <person name="Kouris A."/>
            <person name="Seward C."/>
            <person name="Campbell K."/>
            <person name="Whitaker R."/>
        </authorList>
    </citation>
    <scope>NUCLEOTIDE SEQUENCE [LARGE SCALE GENOMIC DNA]</scope>
    <source>
        <strain evidence="3 6">GG12-C01-09</strain>
        <strain evidence="4 5">NG05B_CO5_07</strain>
    </source>
</reference>
<evidence type="ECO:0000259" key="2">
    <source>
        <dbReference type="Pfam" id="PF00155"/>
    </source>
</evidence>
<dbReference type="PROSITE" id="PS00105">
    <property type="entry name" value="AA_TRANSFER_CLASS_1"/>
    <property type="match status" value="1"/>
</dbReference>
<comment type="similarity">
    <text evidence="1">Belongs to the class-I pyridoxal-phosphate-dependent aminotransferase family.</text>
</comment>
<dbReference type="SUPFAM" id="SSF53383">
    <property type="entry name" value="PLP-dependent transferases"/>
    <property type="match status" value="1"/>
</dbReference>
<dbReference type="InterPro" id="IPR015422">
    <property type="entry name" value="PyrdxlP-dep_Trfase_small"/>
</dbReference>
<evidence type="ECO:0000313" key="3">
    <source>
        <dbReference type="EMBL" id="ALU30043.1"/>
    </source>
</evidence>
<dbReference type="InterPro" id="IPR015421">
    <property type="entry name" value="PyrdxlP-dep_Trfase_major"/>
</dbReference>
<dbReference type="InterPro" id="IPR004839">
    <property type="entry name" value="Aminotransferase_I/II_large"/>
</dbReference>
<dbReference type="OrthoDB" id="33635at2157"/>
<comment type="cofactor">
    <cofactor evidence="1">
        <name>pyridoxal 5'-phosphate</name>
        <dbReference type="ChEBI" id="CHEBI:597326"/>
    </cofactor>
</comment>
<keyword evidence="1 4" id="KW-0032">Aminotransferase</keyword>
<keyword evidence="1 4" id="KW-0808">Transferase</keyword>
<accession>A0A0U3FSG4</accession>
<evidence type="ECO:0000256" key="1">
    <source>
        <dbReference type="RuleBase" id="RU000481"/>
    </source>
</evidence>
<evidence type="ECO:0000313" key="5">
    <source>
        <dbReference type="Proteomes" id="UP000060043"/>
    </source>
</evidence>
<dbReference type="PANTHER" id="PTHR43510">
    <property type="entry name" value="AMINOTRANSFERASE FUNCTION, HYPOTHETICAL (EUROFUNG)"/>
    <property type="match status" value="1"/>
</dbReference>
<sequence length="362" mass="41396">MYPEFCLERWQSLRDWRAKYVLSESGVEPLDLKDFDLVDIKLEYGHTKGKIRLRELISNMYSTASSDNVIVTNGGAEANYITILSLIKPGDHVLVEMPNYMQIPGLLKGLNTKIDYFWLKDENGFRIDLEEINEKVTKDTKAIVITNPNNPTGMALSDSDIKAIVEIAEDNKTWIIADEVYRGSEHDGNVRPSFVDVYDKAISTNSMSKVYGLPGIRIGWVVGSREIVDKMWSVKDYTSISPSVISQEIALQVLMNREKLQARSRDIANKNMRLFEELMRNVDMKWVRPNATVLAFPKTPVKDTYKFSEELFEKYSVLVNPGECFEMPGYLRIGLGSKNAEYLREALTLLIKYLEEYVKKGT</sequence>
<proteinExistence type="inferred from homology"/>
<evidence type="ECO:0000313" key="6">
    <source>
        <dbReference type="Proteomes" id="UP000065473"/>
    </source>
</evidence>
<dbReference type="EMBL" id="CP013695">
    <property type="protein sequence ID" value="ALU30734.1"/>
    <property type="molecule type" value="Genomic_DNA"/>
</dbReference>
<dbReference type="EC" id="2.6.1.-" evidence="1"/>
<organism evidence="4 5">
    <name type="scientific">Sulfolobus acidocaldarius</name>
    <dbReference type="NCBI Taxonomy" id="2285"/>
    <lineage>
        <taxon>Archaea</taxon>
        <taxon>Thermoproteota</taxon>
        <taxon>Thermoprotei</taxon>
        <taxon>Sulfolobales</taxon>
        <taxon>Sulfolobaceae</taxon>
        <taxon>Sulfolobus</taxon>
    </lineage>
</organism>
<dbReference type="GO" id="GO:0030170">
    <property type="term" value="F:pyridoxal phosphate binding"/>
    <property type="evidence" value="ECO:0007669"/>
    <property type="project" value="InterPro"/>
</dbReference>